<dbReference type="OrthoDB" id="9769590at2"/>
<dbReference type="EMBL" id="QKXH01000005">
    <property type="protein sequence ID" value="PZX93626.1"/>
    <property type="molecule type" value="Genomic_DNA"/>
</dbReference>
<reference evidence="2 3" key="1">
    <citation type="submission" date="2018-06" db="EMBL/GenBank/DDBJ databases">
        <title>Flavobacterium sp IMCC34762, genome.</title>
        <authorList>
            <person name="Joung Y."/>
            <person name="Cho J."/>
            <person name="Song J."/>
        </authorList>
    </citation>
    <scope>NUCLEOTIDE SEQUENCE [LARGE SCALE GENOMIC DNA]</scope>
    <source>
        <strain evidence="2 3">IMCC34762</strain>
    </source>
</reference>
<feature type="transmembrane region" description="Helical" evidence="1">
    <location>
        <begin position="21"/>
        <end position="41"/>
    </location>
</feature>
<protein>
    <submittedName>
        <fullName evidence="2">DUF445 domain-containing protein</fullName>
    </submittedName>
</protein>
<sequence length="418" mass="46881">MNASLEQENSKKEQDLSKMKRNALILLGFAVVLFVAANVYRIDWLKALSEAAMVGGIADWFAVVALFRHPLGIPIPHTALIPSNKDKIGENLGNFVSDEFLIREKLEVKIDQFNVAIKASDWLIDEKNANIVAGLIAENVIPGVLKTIDDAEVQHFIQMQFSGKLSKVNFAEWIALGLESLAKSDKQEELVTNVLKTLIIELQNNKHLIEEKVKSSTPFLSFGLADKKITEGIFNGLYNFLEQASHQDSTIRKKVNNYVLDFITELKESHEMQQKVNDLVFGFANKKEVQDYINGIWLEIKTAISNDLDQKEESTIKKSIANMIQGFGKGIQSDQLMMDKINNFIKNDVLSVLINNKKMIGDLISSTVKSWDTEEVSKKLELEIGSDLQYIRINGTLVGGLVGLLIYAVECFLQSFVV</sequence>
<dbReference type="PANTHER" id="PTHR38442:SF1">
    <property type="entry name" value="INNER MEMBRANE PROTEIN"/>
    <property type="match status" value="1"/>
</dbReference>
<evidence type="ECO:0000313" key="3">
    <source>
        <dbReference type="Proteomes" id="UP000249177"/>
    </source>
</evidence>
<evidence type="ECO:0000256" key="1">
    <source>
        <dbReference type="SAM" id="Phobius"/>
    </source>
</evidence>
<comment type="caution">
    <text evidence="2">The sequence shown here is derived from an EMBL/GenBank/DDBJ whole genome shotgun (WGS) entry which is preliminary data.</text>
</comment>
<organism evidence="2 3">
    <name type="scientific">Flavobacterium aquariorum</name>
    <dbReference type="NCBI Taxonomy" id="2217670"/>
    <lineage>
        <taxon>Bacteria</taxon>
        <taxon>Pseudomonadati</taxon>
        <taxon>Bacteroidota</taxon>
        <taxon>Flavobacteriia</taxon>
        <taxon>Flavobacteriales</taxon>
        <taxon>Flavobacteriaceae</taxon>
        <taxon>Flavobacterium</taxon>
    </lineage>
</organism>
<dbReference type="RefSeq" id="WP_111409872.1">
    <property type="nucleotide sequence ID" value="NZ_QKXH01000005.1"/>
</dbReference>
<proteinExistence type="predicted"/>
<dbReference type="Pfam" id="PF04286">
    <property type="entry name" value="DUF445"/>
    <property type="match status" value="1"/>
</dbReference>
<keyword evidence="1" id="KW-1133">Transmembrane helix</keyword>
<gene>
    <name evidence="2" type="ORF">DOS84_09435</name>
</gene>
<evidence type="ECO:0000313" key="2">
    <source>
        <dbReference type="EMBL" id="PZX93626.1"/>
    </source>
</evidence>
<name>A0A2W7TW52_9FLAO</name>
<dbReference type="Proteomes" id="UP000249177">
    <property type="component" value="Unassembled WGS sequence"/>
</dbReference>
<dbReference type="InterPro" id="IPR007383">
    <property type="entry name" value="DUF445"/>
</dbReference>
<dbReference type="GO" id="GO:0005886">
    <property type="term" value="C:plasma membrane"/>
    <property type="evidence" value="ECO:0007669"/>
    <property type="project" value="TreeGrafter"/>
</dbReference>
<dbReference type="PANTHER" id="PTHR38442">
    <property type="entry name" value="INNER MEMBRANE PROTEIN-RELATED"/>
    <property type="match status" value="1"/>
</dbReference>
<keyword evidence="1" id="KW-0472">Membrane</keyword>
<accession>A0A2W7TW52</accession>
<dbReference type="AlphaFoldDB" id="A0A2W7TW52"/>
<keyword evidence="1" id="KW-0812">Transmembrane</keyword>
<keyword evidence="3" id="KW-1185">Reference proteome</keyword>